<evidence type="ECO:0000256" key="3">
    <source>
        <dbReference type="ARBA" id="ARBA00012132"/>
    </source>
</evidence>
<evidence type="ECO:0000256" key="6">
    <source>
        <dbReference type="ARBA" id="ARBA00022777"/>
    </source>
</evidence>
<feature type="transmembrane region" description="Helical" evidence="10">
    <location>
        <begin position="66"/>
        <end position="82"/>
    </location>
</feature>
<evidence type="ECO:0000256" key="10">
    <source>
        <dbReference type="SAM" id="Phobius"/>
    </source>
</evidence>
<comment type="similarity">
    <text evidence="2">Belongs to the polyprenol kinase family.</text>
</comment>
<reference evidence="11" key="1">
    <citation type="submission" date="2022-08" db="EMBL/GenBank/DDBJ databases">
        <title>Novel sulphate-reducing endosymbionts in the free-living metamonad Anaeramoeba.</title>
        <authorList>
            <person name="Jerlstrom-Hultqvist J."/>
            <person name="Cepicka I."/>
            <person name="Gallot-Lavallee L."/>
            <person name="Salas-Leiva D."/>
            <person name="Curtis B.A."/>
            <person name="Zahonova K."/>
            <person name="Pipaliya S."/>
            <person name="Dacks J."/>
            <person name="Roger A.J."/>
        </authorList>
    </citation>
    <scope>NUCLEOTIDE SEQUENCE</scope>
    <source>
        <strain evidence="11">Busselton2</strain>
    </source>
</reference>
<keyword evidence="4" id="KW-0808">Transferase</keyword>
<dbReference type="AlphaFoldDB" id="A0AAV7YND5"/>
<protein>
    <recommendedName>
        <fullName evidence="3">dolichol kinase</fullName>
        <ecNumber evidence="3">2.7.1.108</ecNumber>
    </recommendedName>
</protein>
<feature type="transmembrane region" description="Helical" evidence="10">
    <location>
        <begin position="249"/>
        <end position="267"/>
    </location>
</feature>
<dbReference type="EC" id="2.7.1.108" evidence="3"/>
<gene>
    <name evidence="11" type="ORF">M0812_02669</name>
</gene>
<accession>A0AAV7YND5</accession>
<feature type="transmembrane region" description="Helical" evidence="10">
    <location>
        <begin position="28"/>
        <end position="46"/>
    </location>
</feature>
<comment type="caution">
    <text evidence="11">The sequence shown here is derived from an EMBL/GenBank/DDBJ whole genome shotgun (WGS) entry which is preliminary data.</text>
</comment>
<dbReference type="GO" id="GO:0005789">
    <property type="term" value="C:endoplasmic reticulum membrane"/>
    <property type="evidence" value="ECO:0007669"/>
    <property type="project" value="UniProtKB-SubCell"/>
</dbReference>
<evidence type="ECO:0000256" key="4">
    <source>
        <dbReference type="ARBA" id="ARBA00022679"/>
    </source>
</evidence>
<dbReference type="InterPro" id="IPR032974">
    <property type="entry name" value="Polypren_kinase"/>
</dbReference>
<dbReference type="PANTHER" id="PTHR13205">
    <property type="entry name" value="TRANSMEMBRANE PROTEIN 15-RELATED"/>
    <property type="match status" value="1"/>
</dbReference>
<proteinExistence type="inferred from homology"/>
<evidence type="ECO:0000256" key="2">
    <source>
        <dbReference type="ARBA" id="ARBA00010794"/>
    </source>
</evidence>
<feature type="transmembrane region" description="Helical" evidence="10">
    <location>
        <begin position="324"/>
        <end position="340"/>
    </location>
</feature>
<evidence type="ECO:0000313" key="11">
    <source>
        <dbReference type="EMBL" id="KAJ3430994.1"/>
    </source>
</evidence>
<feature type="transmembrane region" description="Helical" evidence="10">
    <location>
        <begin position="94"/>
        <end position="113"/>
    </location>
</feature>
<evidence type="ECO:0000256" key="1">
    <source>
        <dbReference type="ARBA" id="ARBA00004477"/>
    </source>
</evidence>
<keyword evidence="7" id="KW-0256">Endoplasmic reticulum</keyword>
<dbReference type="Proteomes" id="UP001146793">
    <property type="component" value="Unassembled WGS sequence"/>
</dbReference>
<evidence type="ECO:0000313" key="12">
    <source>
        <dbReference type="Proteomes" id="UP001146793"/>
    </source>
</evidence>
<feature type="transmembrane region" description="Helical" evidence="10">
    <location>
        <begin position="219"/>
        <end position="237"/>
    </location>
</feature>
<feature type="transmembrane region" description="Helical" evidence="10">
    <location>
        <begin position="459"/>
        <end position="478"/>
    </location>
</feature>
<feature type="transmembrane region" description="Helical" evidence="10">
    <location>
        <begin position="163"/>
        <end position="186"/>
    </location>
</feature>
<sequence>MVEKIENILLFLDLIFNLIPTRTIQKQSNYTIVILFLLLFLFSLILKNKVEGYLNNYYPREGSQSVLLGLLILPILFYSISVQPNDEQSKMSVFYPIFLIALHQSYFTLLIPTKVSPIFSILYWYFFKEYLPIVPFTLTVLSHCRLLYLFLKHLKRSFSFCEAMILCQFLSIIFGTVITLCFSKIFNQFFDSNNDLFALFFISKKIDLALKLEQLPTSLILSLCIIFSVMLTIQLLIKAMKKLDYKCYLLLFFASLYFCCFAPLFLLVKSDPVETMLNQIFQNKERVFLLAFWFLTLSLMFFIFFHSKTIRFSKQLSTNTKRKWFHALSVFIFVPGVIFQPEFMCLSFVVALTVFVLEEFLRISQIVPFHHILTKFLSQFKDNKDKGVIILSHFHLLIGCAIPVWVVTYSTINNTQVAKLILFGGIIAIGIGDSIASIVGKKIGKIRWYKTPKTVEGTLSAIIACTLFSMLILNDYNLLKLFFVWSLLFLLEAFTEQVDNLVLPIYFISIWFAINRAS</sequence>
<feature type="transmembrane region" description="Helical" evidence="10">
    <location>
        <begin position="133"/>
        <end position="151"/>
    </location>
</feature>
<organism evidence="11 12">
    <name type="scientific">Anaeramoeba flamelloides</name>
    <dbReference type="NCBI Taxonomy" id="1746091"/>
    <lineage>
        <taxon>Eukaryota</taxon>
        <taxon>Metamonada</taxon>
        <taxon>Anaeramoebidae</taxon>
        <taxon>Anaeramoeba</taxon>
    </lineage>
</organism>
<dbReference type="EMBL" id="JANTQA010000048">
    <property type="protein sequence ID" value="KAJ3430994.1"/>
    <property type="molecule type" value="Genomic_DNA"/>
</dbReference>
<evidence type="ECO:0000256" key="7">
    <source>
        <dbReference type="ARBA" id="ARBA00022824"/>
    </source>
</evidence>
<comment type="subcellular location">
    <subcellularLocation>
        <location evidence="1">Endoplasmic reticulum membrane</location>
        <topology evidence="1">Multi-pass membrane protein</topology>
    </subcellularLocation>
</comment>
<keyword evidence="5 10" id="KW-0812">Transmembrane</keyword>
<feature type="transmembrane region" description="Helical" evidence="10">
    <location>
        <begin position="388"/>
        <end position="408"/>
    </location>
</feature>
<evidence type="ECO:0000256" key="8">
    <source>
        <dbReference type="ARBA" id="ARBA00022989"/>
    </source>
</evidence>
<dbReference type="PANTHER" id="PTHR13205:SF15">
    <property type="entry name" value="DOLICHOL KINASE"/>
    <property type="match status" value="1"/>
</dbReference>
<feature type="transmembrane region" description="Helical" evidence="10">
    <location>
        <begin position="287"/>
        <end position="304"/>
    </location>
</feature>
<evidence type="ECO:0000256" key="9">
    <source>
        <dbReference type="ARBA" id="ARBA00023136"/>
    </source>
</evidence>
<keyword evidence="6 11" id="KW-0418">Kinase</keyword>
<keyword evidence="9 10" id="KW-0472">Membrane</keyword>
<feature type="transmembrane region" description="Helical" evidence="10">
    <location>
        <begin position="420"/>
        <end position="439"/>
    </location>
</feature>
<name>A0AAV7YND5_9EUKA</name>
<evidence type="ECO:0000256" key="5">
    <source>
        <dbReference type="ARBA" id="ARBA00022692"/>
    </source>
</evidence>
<dbReference type="GO" id="GO:0004168">
    <property type="term" value="F:dolichol kinase activity"/>
    <property type="evidence" value="ECO:0007669"/>
    <property type="project" value="UniProtKB-EC"/>
</dbReference>
<dbReference type="GO" id="GO:0043048">
    <property type="term" value="P:dolichyl monophosphate biosynthetic process"/>
    <property type="evidence" value="ECO:0007669"/>
    <property type="project" value="TreeGrafter"/>
</dbReference>
<keyword evidence="8 10" id="KW-1133">Transmembrane helix</keyword>